<keyword evidence="2" id="KW-1185">Reference proteome</keyword>
<organism evidence="1 2">
    <name type="scientific">Nocardia aurea</name>
    <dbReference type="NCBI Taxonomy" id="2144174"/>
    <lineage>
        <taxon>Bacteria</taxon>
        <taxon>Bacillati</taxon>
        <taxon>Actinomycetota</taxon>
        <taxon>Actinomycetes</taxon>
        <taxon>Mycobacteriales</taxon>
        <taxon>Nocardiaceae</taxon>
        <taxon>Nocardia</taxon>
    </lineage>
</organism>
<dbReference type="PANTHER" id="PTHR34817">
    <property type="entry name" value="NUCLEOTIDYLTRANSFERASE"/>
    <property type="match status" value="1"/>
</dbReference>
<dbReference type="Pfam" id="PF10127">
    <property type="entry name" value="RlaP"/>
    <property type="match status" value="1"/>
</dbReference>
<dbReference type="RefSeq" id="WP_109528065.1">
    <property type="nucleotide sequence ID" value="NZ_JBEXKW010000025.1"/>
</dbReference>
<evidence type="ECO:0000313" key="1">
    <source>
        <dbReference type="EMBL" id="MEV0710829.1"/>
    </source>
</evidence>
<dbReference type="Proteomes" id="UP001551695">
    <property type="component" value="Unassembled WGS sequence"/>
</dbReference>
<dbReference type="PANTHER" id="PTHR34817:SF2">
    <property type="entry name" value="NUCLEOTIDYLTRANSFERASE"/>
    <property type="match status" value="1"/>
</dbReference>
<dbReference type="InterPro" id="IPR018775">
    <property type="entry name" value="RlaP"/>
</dbReference>
<dbReference type="EMBL" id="JBFAKC010000012">
    <property type="protein sequence ID" value="MEV0710829.1"/>
    <property type="molecule type" value="Genomic_DNA"/>
</dbReference>
<evidence type="ECO:0000313" key="2">
    <source>
        <dbReference type="Proteomes" id="UP001551695"/>
    </source>
</evidence>
<gene>
    <name evidence="1" type="ORF">AB0I48_25005</name>
</gene>
<accession>A0ABV3FZH2</accession>
<reference evidence="1 2" key="1">
    <citation type="submission" date="2024-06" db="EMBL/GenBank/DDBJ databases">
        <title>The Natural Products Discovery Center: Release of the First 8490 Sequenced Strains for Exploring Actinobacteria Biosynthetic Diversity.</title>
        <authorList>
            <person name="Kalkreuter E."/>
            <person name="Kautsar S.A."/>
            <person name="Yang D."/>
            <person name="Bader C.D."/>
            <person name="Teijaro C.N."/>
            <person name="Fluegel L."/>
            <person name="Davis C.M."/>
            <person name="Simpson J.R."/>
            <person name="Lauterbach L."/>
            <person name="Steele A.D."/>
            <person name="Gui C."/>
            <person name="Meng S."/>
            <person name="Li G."/>
            <person name="Viehrig K."/>
            <person name="Ye F."/>
            <person name="Su P."/>
            <person name="Kiefer A.F."/>
            <person name="Nichols A."/>
            <person name="Cepeda A.J."/>
            <person name="Yan W."/>
            <person name="Fan B."/>
            <person name="Jiang Y."/>
            <person name="Adhikari A."/>
            <person name="Zheng C.-J."/>
            <person name="Schuster L."/>
            <person name="Cowan T.M."/>
            <person name="Smanski M.J."/>
            <person name="Chevrette M.G."/>
            <person name="De Carvalho L.P.S."/>
            <person name="Shen B."/>
        </authorList>
    </citation>
    <scope>NUCLEOTIDE SEQUENCE [LARGE SCALE GENOMIC DNA]</scope>
    <source>
        <strain evidence="1 2">NPDC050403</strain>
    </source>
</reference>
<protein>
    <submittedName>
        <fullName evidence="1">Nucleotidyltransferase domain-containing protein</fullName>
    </submittedName>
</protein>
<comment type="caution">
    <text evidence="1">The sequence shown here is derived from an EMBL/GenBank/DDBJ whole genome shotgun (WGS) entry which is preliminary data.</text>
</comment>
<proteinExistence type="predicted"/>
<name>A0ABV3FZH2_9NOCA</name>
<sequence length="272" mass="30705">MALRAIPDSMDPTVVGDIDAQLDRVELDHRVSVRLAIESGSRAWGFPSPDSDYDCRFVYIASLDDYLTPWRGRDVIETPLVGLLDVNGWDLAKALRLLVSGNAVLIEWLMSPIVYRGDDRFRDDLRALAERVADRNKVARHYLHLGRKQWELAEHHRSLKKVFYSLRPAMALRWLREHPGAAVAPMHLPTLLEQCTLADDFVAAVTELTELKSRTREMGSGAVPTPIATFIMDEFDRAADVFPRTPDPDTDRARALTAEFFRAEALAVGARR</sequence>